<dbReference type="Pfam" id="PF12706">
    <property type="entry name" value="Lactamase_B_2"/>
    <property type="match status" value="1"/>
</dbReference>
<dbReference type="Gene3D" id="3.60.15.10">
    <property type="entry name" value="Ribonuclease Z/Hydroxyacylglutathione hydrolase-like"/>
    <property type="match status" value="1"/>
</dbReference>
<dbReference type="InterPro" id="IPR001279">
    <property type="entry name" value="Metallo-B-lactamas"/>
</dbReference>
<dbReference type="SUPFAM" id="SSF56281">
    <property type="entry name" value="Metallo-hydrolase/oxidoreductase"/>
    <property type="match status" value="1"/>
</dbReference>
<dbReference type="PANTHER" id="PTHR15032:SF4">
    <property type="entry name" value="N-ACYL-PHOSPHATIDYLETHANOLAMINE-HYDROLYZING PHOSPHOLIPASE D"/>
    <property type="match status" value="1"/>
</dbReference>
<accession>A0A366IC09</accession>
<dbReference type="PANTHER" id="PTHR15032">
    <property type="entry name" value="N-ACYL-PHOSPHATIDYLETHANOLAMINE-HYDROLYZING PHOSPHOLIPASE D"/>
    <property type="match status" value="1"/>
</dbReference>
<evidence type="ECO:0000259" key="1">
    <source>
        <dbReference type="Pfam" id="PF12706"/>
    </source>
</evidence>
<evidence type="ECO:0000313" key="2">
    <source>
        <dbReference type="EMBL" id="RBP66605.1"/>
    </source>
</evidence>
<feature type="domain" description="Metallo-beta-lactamase" evidence="1">
    <location>
        <begin position="117"/>
        <end position="311"/>
    </location>
</feature>
<proteinExistence type="predicted"/>
<gene>
    <name evidence="2" type="ORF">DES54_103135</name>
</gene>
<dbReference type="GO" id="GO:0005737">
    <property type="term" value="C:cytoplasm"/>
    <property type="evidence" value="ECO:0007669"/>
    <property type="project" value="TreeGrafter"/>
</dbReference>
<name>A0A366IC09_9GAMM</name>
<protein>
    <submittedName>
        <fullName evidence="2">L-ascorbate metabolism protein UlaG (Beta-lactamase superfamily)</fullName>
    </submittedName>
</protein>
<dbReference type="Proteomes" id="UP000253046">
    <property type="component" value="Unassembled WGS sequence"/>
</dbReference>
<dbReference type="AlphaFoldDB" id="A0A366IC09"/>
<comment type="caution">
    <text evidence="2">The sequence shown here is derived from an EMBL/GenBank/DDBJ whole genome shotgun (WGS) entry which is preliminary data.</text>
</comment>
<dbReference type="RefSeq" id="WP_113865131.1">
    <property type="nucleotide sequence ID" value="NZ_AGJP01000001.1"/>
</dbReference>
<dbReference type="InterPro" id="IPR036866">
    <property type="entry name" value="RibonucZ/Hydroxyglut_hydro"/>
</dbReference>
<organism evidence="2 3">
    <name type="scientific">Brenneria salicis ATCC 15712 = DSM 30166</name>
    <dbReference type="NCBI Taxonomy" id="714314"/>
    <lineage>
        <taxon>Bacteria</taxon>
        <taxon>Pseudomonadati</taxon>
        <taxon>Pseudomonadota</taxon>
        <taxon>Gammaproteobacteria</taxon>
        <taxon>Enterobacterales</taxon>
        <taxon>Pectobacteriaceae</taxon>
        <taxon>Brenneria</taxon>
    </lineage>
</organism>
<sequence>MMTILLIVTLILAITLYVYLRRPQFGQSPTGDELARLQQSSFYHDEGFKNLTATPQLTGGGNTLVTIAKFLFGKDVDAIPPAPLPSVKTDLHALDLQQDLVIWMGHSSYFLHMGGKRILIDPVFSLSASPVPGVNKAFDGSNIYTADDIPDIDYLLISHDHWDHLDYPTTKQLQIKIKRIILPLGVGTYFVQWGFDKQKIHEGDWFSTLELEQDLTIHLLPARHFSGRLLGRNKTQWASFALITPQHKLFISGDSGYGAHFKEIGDRFGGFDLAILECGQYNENWRYIHMMPEETAQAGQDLNAAAIIPSHNSKFKLAHHTWDDPLKRVVAASENKAYRLLTPMIGQTVSMDDNQPSFPHWWETVASRPARSE</sequence>
<reference evidence="2 3" key="1">
    <citation type="submission" date="2018-06" db="EMBL/GenBank/DDBJ databases">
        <title>Genomic Encyclopedia of Type Strains, Phase IV (KMG-IV): sequencing the most valuable type-strain genomes for metagenomic binning, comparative biology and taxonomic classification.</title>
        <authorList>
            <person name="Goeker M."/>
        </authorList>
    </citation>
    <scope>NUCLEOTIDE SEQUENCE [LARGE SCALE GENOMIC DNA]</scope>
    <source>
        <strain evidence="2 3">DSM 30166</strain>
    </source>
</reference>
<keyword evidence="3" id="KW-1185">Reference proteome</keyword>
<dbReference type="OrthoDB" id="9805728at2"/>
<dbReference type="EMBL" id="QNRY01000003">
    <property type="protein sequence ID" value="RBP66605.1"/>
    <property type="molecule type" value="Genomic_DNA"/>
</dbReference>
<evidence type="ECO:0000313" key="3">
    <source>
        <dbReference type="Proteomes" id="UP000253046"/>
    </source>
</evidence>